<keyword evidence="4" id="KW-1185">Reference proteome</keyword>
<accession>A0ABW2UYZ6</accession>
<protein>
    <submittedName>
        <fullName evidence="3">DUF4247 domain-containing protein</fullName>
    </submittedName>
</protein>
<feature type="compositionally biased region" description="Low complexity" evidence="1">
    <location>
        <begin position="251"/>
        <end position="278"/>
    </location>
</feature>
<proteinExistence type="predicted"/>
<organism evidence="3 4">
    <name type="scientific">Paenibacillus thermoaerophilus</name>
    <dbReference type="NCBI Taxonomy" id="1215385"/>
    <lineage>
        <taxon>Bacteria</taxon>
        <taxon>Bacillati</taxon>
        <taxon>Bacillota</taxon>
        <taxon>Bacilli</taxon>
        <taxon>Bacillales</taxon>
        <taxon>Paenibacillaceae</taxon>
        <taxon>Paenibacillus</taxon>
    </lineage>
</organism>
<sequence length="307" mass="32190">MRRSWLGLKGLLIVSLLASLLSGCGAASAGTSAGADYPLESVAGEGDSWSRVYRAAGKSVPEVADEMAAAEKPQEISERQTERMFLVYPDRWVHLQQDKEKPEDTLIEISSRNFVQQNYDPSFIQTYFAAVVVSELIDEVFDAVEKSKYGKYRGYASKDTYKPIGSYRKPTTQEIQSVPPPVTKQGTGSIVRRSDSGKVGSAPSASGSSAGSGAAGSQSSASVSSAKSADTGKKPSVGDGGSVTKKETPKSSASGSSGSIIRNNSSSSKVQSNGSSGSAKKSITSPPRNNSPPKTTVGSRGSISRRK</sequence>
<feature type="signal peptide" evidence="2">
    <location>
        <begin position="1"/>
        <end position="29"/>
    </location>
</feature>
<dbReference type="EMBL" id="JBHTGQ010000009">
    <property type="protein sequence ID" value="MFC7749127.1"/>
    <property type="molecule type" value="Genomic_DNA"/>
</dbReference>
<name>A0ABW2UYZ6_9BACL</name>
<keyword evidence="2" id="KW-0732">Signal</keyword>
<evidence type="ECO:0000313" key="3">
    <source>
        <dbReference type="EMBL" id="MFC7749127.1"/>
    </source>
</evidence>
<dbReference type="InterPro" id="IPR025341">
    <property type="entry name" value="DUF4247"/>
</dbReference>
<feature type="compositionally biased region" description="Polar residues" evidence="1">
    <location>
        <begin position="279"/>
        <end position="307"/>
    </location>
</feature>
<feature type="chain" id="PRO_5047540924" evidence="2">
    <location>
        <begin position="30"/>
        <end position="307"/>
    </location>
</feature>
<evidence type="ECO:0000313" key="4">
    <source>
        <dbReference type="Proteomes" id="UP001596528"/>
    </source>
</evidence>
<reference evidence="4" key="1">
    <citation type="journal article" date="2019" name="Int. J. Syst. Evol. Microbiol.">
        <title>The Global Catalogue of Microorganisms (GCM) 10K type strain sequencing project: providing services to taxonomists for standard genome sequencing and annotation.</title>
        <authorList>
            <consortium name="The Broad Institute Genomics Platform"/>
            <consortium name="The Broad Institute Genome Sequencing Center for Infectious Disease"/>
            <person name="Wu L."/>
            <person name="Ma J."/>
        </authorList>
    </citation>
    <scope>NUCLEOTIDE SEQUENCE [LARGE SCALE GENOMIC DNA]</scope>
    <source>
        <strain evidence="4">JCM 18657</strain>
    </source>
</reference>
<evidence type="ECO:0000256" key="1">
    <source>
        <dbReference type="SAM" id="MobiDB-lite"/>
    </source>
</evidence>
<feature type="region of interest" description="Disordered" evidence="1">
    <location>
        <begin position="160"/>
        <end position="307"/>
    </location>
</feature>
<dbReference type="RefSeq" id="WP_138789325.1">
    <property type="nucleotide sequence ID" value="NZ_JBHTGQ010000009.1"/>
</dbReference>
<dbReference type="Proteomes" id="UP001596528">
    <property type="component" value="Unassembled WGS sequence"/>
</dbReference>
<evidence type="ECO:0000256" key="2">
    <source>
        <dbReference type="SAM" id="SignalP"/>
    </source>
</evidence>
<gene>
    <name evidence="3" type="ORF">ACFQWB_04095</name>
</gene>
<feature type="compositionally biased region" description="Low complexity" evidence="1">
    <location>
        <begin position="197"/>
        <end position="229"/>
    </location>
</feature>
<dbReference type="PROSITE" id="PS51257">
    <property type="entry name" value="PROKAR_LIPOPROTEIN"/>
    <property type="match status" value="1"/>
</dbReference>
<comment type="caution">
    <text evidence="3">The sequence shown here is derived from an EMBL/GenBank/DDBJ whole genome shotgun (WGS) entry which is preliminary data.</text>
</comment>
<dbReference type="Pfam" id="PF14042">
    <property type="entry name" value="DUF4247"/>
    <property type="match status" value="1"/>
</dbReference>